<proteinExistence type="predicted"/>
<dbReference type="Proteomes" id="UP001233999">
    <property type="component" value="Unassembled WGS sequence"/>
</dbReference>
<dbReference type="EMBL" id="JASPKZ010008353">
    <property type="protein sequence ID" value="KAJ9580245.1"/>
    <property type="molecule type" value="Genomic_DNA"/>
</dbReference>
<reference evidence="1" key="2">
    <citation type="submission" date="2023-05" db="EMBL/GenBank/DDBJ databases">
        <authorList>
            <person name="Fouks B."/>
        </authorList>
    </citation>
    <scope>NUCLEOTIDE SEQUENCE</scope>
    <source>
        <strain evidence="1">Stay&amp;Tobe</strain>
        <tissue evidence="1">Testes</tissue>
    </source>
</reference>
<feature type="non-terminal residue" evidence="1">
    <location>
        <position position="1"/>
    </location>
</feature>
<name>A0AAD7ZH63_DIPPU</name>
<evidence type="ECO:0000313" key="1">
    <source>
        <dbReference type="EMBL" id="KAJ9580245.1"/>
    </source>
</evidence>
<organism evidence="1 2">
    <name type="scientific">Diploptera punctata</name>
    <name type="common">Pacific beetle cockroach</name>
    <dbReference type="NCBI Taxonomy" id="6984"/>
    <lineage>
        <taxon>Eukaryota</taxon>
        <taxon>Metazoa</taxon>
        <taxon>Ecdysozoa</taxon>
        <taxon>Arthropoda</taxon>
        <taxon>Hexapoda</taxon>
        <taxon>Insecta</taxon>
        <taxon>Pterygota</taxon>
        <taxon>Neoptera</taxon>
        <taxon>Polyneoptera</taxon>
        <taxon>Dictyoptera</taxon>
        <taxon>Blattodea</taxon>
        <taxon>Blaberoidea</taxon>
        <taxon>Blaberidae</taxon>
        <taxon>Diplopterinae</taxon>
        <taxon>Diploptera</taxon>
    </lineage>
</organism>
<comment type="caution">
    <text evidence="1">The sequence shown here is derived from an EMBL/GenBank/DDBJ whole genome shotgun (WGS) entry which is preliminary data.</text>
</comment>
<protein>
    <submittedName>
        <fullName evidence="1">Uncharacterized protein</fullName>
    </submittedName>
</protein>
<keyword evidence="2" id="KW-1185">Reference proteome</keyword>
<reference evidence="1" key="1">
    <citation type="journal article" date="2023" name="IScience">
        <title>Live-bearing cockroach genome reveals convergent evolutionary mechanisms linked to viviparity in insects and beyond.</title>
        <authorList>
            <person name="Fouks B."/>
            <person name="Harrison M.C."/>
            <person name="Mikhailova A.A."/>
            <person name="Marchal E."/>
            <person name="English S."/>
            <person name="Carruthers M."/>
            <person name="Jennings E.C."/>
            <person name="Chiamaka E.L."/>
            <person name="Frigard R.A."/>
            <person name="Pippel M."/>
            <person name="Attardo G.M."/>
            <person name="Benoit J.B."/>
            <person name="Bornberg-Bauer E."/>
            <person name="Tobe S.S."/>
        </authorList>
    </citation>
    <scope>NUCLEOTIDE SEQUENCE</scope>
    <source>
        <strain evidence="1">Stay&amp;Tobe</strain>
    </source>
</reference>
<dbReference type="AlphaFoldDB" id="A0AAD7ZH63"/>
<feature type="non-terminal residue" evidence="1">
    <location>
        <position position="98"/>
    </location>
</feature>
<evidence type="ECO:0000313" key="2">
    <source>
        <dbReference type="Proteomes" id="UP001233999"/>
    </source>
</evidence>
<accession>A0AAD7ZH63</accession>
<sequence length="98" mass="11250">AILTVIVDEHRNLTFPHTIFVAMKTKKNLDTLKITKSTGALSMPLLFNHNFTHRLKLSPGGAENQLHRRWPPTLRDRKHLNNCKIEEVTDEALSIKNI</sequence>
<gene>
    <name evidence="1" type="ORF">L9F63_004098</name>
</gene>